<dbReference type="PANTHER" id="PTHR23150:SF26">
    <property type="entry name" value="GENERIC METHYLTRANSFERASE"/>
    <property type="match status" value="1"/>
</dbReference>
<protein>
    <recommendedName>
        <fullName evidence="3">Sulfatase-modifying factor enzyme-like domain-containing protein</fullName>
    </recommendedName>
</protein>
<dbReference type="Proteomes" id="UP001162480">
    <property type="component" value="Chromosome 8"/>
</dbReference>
<evidence type="ECO:0000313" key="4">
    <source>
        <dbReference type="EMBL" id="CAI9726560.1"/>
    </source>
</evidence>
<feature type="compositionally biased region" description="Basic and acidic residues" evidence="2">
    <location>
        <begin position="794"/>
        <end position="816"/>
    </location>
</feature>
<dbReference type="InterPro" id="IPR005532">
    <property type="entry name" value="SUMF_dom"/>
</dbReference>
<sequence>MLLSWRWGGGSKGGGFEVSTMGEGHCGNGGGGGGGDFIFFRALLIVVAACSPSHTQRFSIQGEPVMAHLLTGHLTFTSLKQLDTSQCTKQDIQEYFLNSYNLYESLFTSIADDSALYLYPDRLRLPLIFYYGHTSAVYVNKLMLSELLTKRINAEFETIFETGVDEMFWDDTVNQRIDGKPIVWPEVADVVAYRRQVKNAILQMINDTPLELPITMESKWWALLMGMAHERIHLETSSVLIRQLPVNVVTKPPTWVYAEMKTGTPVGPNSLVALEGREVQLGKPRNFPSYGWDNEYGESRCLVPDFEATKYLVTNEEFLKFVTDKGYERQELWSDIGWKWRCFRGAIHPTFWVCNKGCKSGCGETLSNYTHCQLSSSDDLNEPTFCYRAMFDVITLPRDWPVEVNYHEAKAYCTWMGPDYRLPTEAEAMLMKGTMPPITEGVKCDIIHSGKPDANVNFKYGSPSPVNMFPPTDAGFYDMFGNVWMWLEDHFNGFQGFHTHSYYDDFSSPCFDGFHNSIANGSWVSTGNEASRFARYAFRRHFFQHLGFRMVKSSHDIPVKLIGPTDQVTKTPELENGSPVKSYPQVNVSANSQYRYSDALVIEDVLLQEYGFKNSLDVVALQKGLSLMEVWSIPAKTALVLGSSSGRVAFDMSKTFKKVLGIDYSNRLLSVAEKIKSSNSTIIPYSLGKEVEIDPSWSRENVIFKQLTWLSMELGSHSLVLVTFLERLQNTKAWLYRLWELLKHDGLLVITSKDTTWTAAELQQYLQPSEKAVERDQEEVETGVAIEVITDGDSKSDMECARDTEDAESKKDRTKAASEGSDWFISPKRRKKAKTREDFERPATEPDSTPKEVWNHTGIGLFSNSYLALTPTFHNLSLYARICDGHNIFSFSLAAVD</sequence>
<dbReference type="AlphaFoldDB" id="A0AA36F705"/>
<dbReference type="EMBL" id="OX597821">
    <property type="protein sequence ID" value="CAI9726560.1"/>
    <property type="molecule type" value="Genomic_DNA"/>
</dbReference>
<gene>
    <name evidence="4" type="ORF">OCTVUL_1B018360</name>
</gene>
<dbReference type="InterPro" id="IPR027577">
    <property type="entry name" value="OvoA_Nterm"/>
</dbReference>
<dbReference type="Pfam" id="PF03781">
    <property type="entry name" value="FGE-sulfatase"/>
    <property type="match status" value="1"/>
</dbReference>
<dbReference type="InterPro" id="IPR029063">
    <property type="entry name" value="SAM-dependent_MTases_sf"/>
</dbReference>
<evidence type="ECO:0000313" key="5">
    <source>
        <dbReference type="Proteomes" id="UP001162480"/>
    </source>
</evidence>
<evidence type="ECO:0000256" key="1">
    <source>
        <dbReference type="ARBA" id="ARBA00005310"/>
    </source>
</evidence>
<dbReference type="PANTHER" id="PTHR23150">
    <property type="entry name" value="SULFATASE MODIFYING FACTOR 1, 2"/>
    <property type="match status" value="1"/>
</dbReference>
<dbReference type="InterPro" id="IPR016187">
    <property type="entry name" value="CTDL_fold"/>
</dbReference>
<dbReference type="InterPro" id="IPR042095">
    <property type="entry name" value="SUMF_sf"/>
</dbReference>
<dbReference type="CDD" id="cd02440">
    <property type="entry name" value="AdoMet_MTases"/>
    <property type="match status" value="1"/>
</dbReference>
<evidence type="ECO:0000256" key="2">
    <source>
        <dbReference type="SAM" id="MobiDB-lite"/>
    </source>
</evidence>
<dbReference type="Gene3D" id="3.40.50.150">
    <property type="entry name" value="Vaccinia Virus protein VP39"/>
    <property type="match status" value="1"/>
</dbReference>
<dbReference type="SUPFAM" id="SSF56436">
    <property type="entry name" value="C-type lectin-like"/>
    <property type="match status" value="1"/>
</dbReference>
<comment type="similarity">
    <text evidence="1">Belongs to the sulfatase-modifying factor family.</text>
</comment>
<name>A0AA36F705_OCTVU</name>
<dbReference type="GO" id="GO:0120147">
    <property type="term" value="F:formylglycine-generating oxidase activity"/>
    <property type="evidence" value="ECO:0007669"/>
    <property type="project" value="TreeGrafter"/>
</dbReference>
<evidence type="ECO:0000259" key="3">
    <source>
        <dbReference type="Pfam" id="PF03781"/>
    </source>
</evidence>
<feature type="compositionally biased region" description="Basic and acidic residues" evidence="2">
    <location>
        <begin position="835"/>
        <end position="853"/>
    </location>
</feature>
<accession>A0AA36F705</accession>
<dbReference type="NCBIfam" id="TIGR04344">
    <property type="entry name" value="ovoA_Nterm"/>
    <property type="match status" value="1"/>
</dbReference>
<dbReference type="SUPFAM" id="SSF53335">
    <property type="entry name" value="S-adenosyl-L-methionine-dependent methyltransferases"/>
    <property type="match status" value="1"/>
</dbReference>
<keyword evidence="5" id="KW-1185">Reference proteome</keyword>
<feature type="domain" description="Sulfatase-modifying factor enzyme-like" evidence="3">
    <location>
        <begin position="271"/>
        <end position="552"/>
    </location>
</feature>
<dbReference type="Gene3D" id="3.90.1580.10">
    <property type="entry name" value="paralog of FGE (formylglycine-generating enzyme)"/>
    <property type="match status" value="1"/>
</dbReference>
<feature type="region of interest" description="Disordered" evidence="2">
    <location>
        <begin position="794"/>
        <end position="853"/>
    </location>
</feature>
<proteinExistence type="inferred from homology"/>
<reference evidence="4" key="1">
    <citation type="submission" date="2023-08" db="EMBL/GenBank/DDBJ databases">
        <authorList>
            <person name="Alioto T."/>
            <person name="Alioto T."/>
            <person name="Gomez Garrido J."/>
        </authorList>
    </citation>
    <scope>NUCLEOTIDE SEQUENCE</scope>
</reference>
<dbReference type="InterPro" id="IPR051043">
    <property type="entry name" value="Sulfatase_Mod_Factor_Kinase"/>
</dbReference>
<organism evidence="4 5">
    <name type="scientific">Octopus vulgaris</name>
    <name type="common">Common octopus</name>
    <dbReference type="NCBI Taxonomy" id="6645"/>
    <lineage>
        <taxon>Eukaryota</taxon>
        <taxon>Metazoa</taxon>
        <taxon>Spiralia</taxon>
        <taxon>Lophotrochozoa</taxon>
        <taxon>Mollusca</taxon>
        <taxon>Cephalopoda</taxon>
        <taxon>Coleoidea</taxon>
        <taxon>Octopodiformes</taxon>
        <taxon>Octopoda</taxon>
        <taxon>Incirrata</taxon>
        <taxon>Octopodidae</taxon>
        <taxon>Octopus</taxon>
    </lineage>
</organism>